<dbReference type="RefSeq" id="WP_124146520.1">
    <property type="nucleotide sequence ID" value="NZ_CAWOKI010000165.1"/>
</dbReference>
<evidence type="ECO:0000313" key="2">
    <source>
        <dbReference type="Proteomes" id="UP000269154"/>
    </source>
</evidence>
<gene>
    <name evidence="1" type="ORF">D5R40_19360</name>
</gene>
<dbReference type="EMBL" id="RCBY01000118">
    <property type="protein sequence ID" value="RQH36361.1"/>
    <property type="molecule type" value="Genomic_DNA"/>
</dbReference>
<accession>A0A3N6RKT5</accession>
<name>A0A3N6RKT5_9CYAN</name>
<organism evidence="1 2">
    <name type="scientific">Okeania hirsuta</name>
    <dbReference type="NCBI Taxonomy" id="1458930"/>
    <lineage>
        <taxon>Bacteria</taxon>
        <taxon>Bacillati</taxon>
        <taxon>Cyanobacteriota</taxon>
        <taxon>Cyanophyceae</taxon>
        <taxon>Oscillatoriophycideae</taxon>
        <taxon>Oscillatoriales</taxon>
        <taxon>Microcoleaceae</taxon>
        <taxon>Okeania</taxon>
    </lineage>
</organism>
<dbReference type="OrthoDB" id="9773459at2"/>
<protein>
    <submittedName>
        <fullName evidence="1">Uncharacterized protein</fullName>
    </submittedName>
</protein>
<reference evidence="1 2" key="1">
    <citation type="journal article" date="2018" name="ACS Chem. Biol.">
        <title>Ketoreductase domain dysfunction expands chemodiversity: malyngamide biosynthesis in the cyanobacterium Okeania hirsuta.</title>
        <authorList>
            <person name="Moss N.A."/>
            <person name="Leao T."/>
            <person name="Rankin M."/>
            <person name="McCullough T.M."/>
            <person name="Qu P."/>
            <person name="Korobeynikov A."/>
            <person name="Smith J.L."/>
            <person name="Gerwick L."/>
            <person name="Gerwick W.H."/>
        </authorList>
    </citation>
    <scope>NUCLEOTIDE SEQUENCE [LARGE SCALE GENOMIC DNA]</scope>
    <source>
        <strain evidence="1 2">PAB10Feb10-1</strain>
    </source>
</reference>
<comment type="caution">
    <text evidence="1">The sequence shown here is derived from an EMBL/GenBank/DDBJ whole genome shotgun (WGS) entry which is preliminary data.</text>
</comment>
<proteinExistence type="predicted"/>
<keyword evidence="2" id="KW-1185">Reference proteome</keyword>
<evidence type="ECO:0000313" key="1">
    <source>
        <dbReference type="EMBL" id="RQH36361.1"/>
    </source>
</evidence>
<dbReference type="Proteomes" id="UP000269154">
    <property type="component" value="Unassembled WGS sequence"/>
</dbReference>
<dbReference type="AlphaFoldDB" id="A0A3N6RKT5"/>
<sequence>MKAKTEIGLVTDDSQKLVYLILEPLIEVDVIAFQALLVQDNIKKRDLLRLKNGSVIEYYLPKNCGLKPPLLRG</sequence>